<accession>A0A448WWL1</accession>
<dbReference type="EMBL" id="CAAALY010054446">
    <property type="protein sequence ID" value="VEL22052.1"/>
    <property type="molecule type" value="Genomic_DNA"/>
</dbReference>
<dbReference type="OrthoDB" id="774951at2759"/>
<dbReference type="AlphaFoldDB" id="A0A448WWL1"/>
<name>A0A448WWL1_9PLAT</name>
<dbReference type="Proteomes" id="UP000784294">
    <property type="component" value="Unassembled WGS sequence"/>
</dbReference>
<proteinExistence type="predicted"/>
<feature type="region of interest" description="Disordered" evidence="1">
    <location>
        <begin position="117"/>
        <end position="138"/>
    </location>
</feature>
<evidence type="ECO:0000313" key="3">
    <source>
        <dbReference type="Proteomes" id="UP000784294"/>
    </source>
</evidence>
<organism evidence="2 3">
    <name type="scientific">Protopolystoma xenopodis</name>
    <dbReference type="NCBI Taxonomy" id="117903"/>
    <lineage>
        <taxon>Eukaryota</taxon>
        <taxon>Metazoa</taxon>
        <taxon>Spiralia</taxon>
        <taxon>Lophotrochozoa</taxon>
        <taxon>Platyhelminthes</taxon>
        <taxon>Monogenea</taxon>
        <taxon>Polyopisthocotylea</taxon>
        <taxon>Polystomatidea</taxon>
        <taxon>Polystomatidae</taxon>
        <taxon>Protopolystoma</taxon>
    </lineage>
</organism>
<reference evidence="2" key="1">
    <citation type="submission" date="2018-11" db="EMBL/GenBank/DDBJ databases">
        <authorList>
            <consortium name="Pathogen Informatics"/>
        </authorList>
    </citation>
    <scope>NUCLEOTIDE SEQUENCE</scope>
</reference>
<gene>
    <name evidence="2" type="ORF">PXEA_LOCUS15492</name>
</gene>
<feature type="compositionally biased region" description="Basic and acidic residues" evidence="1">
    <location>
        <begin position="121"/>
        <end position="132"/>
    </location>
</feature>
<evidence type="ECO:0000313" key="2">
    <source>
        <dbReference type="EMBL" id="VEL22052.1"/>
    </source>
</evidence>
<sequence>MTPSSDDVHHMMHEISARCHPKRGRKSRGLRQHECRAKAKRLQYNAIHPSSFGEIDQRISSSCTFIRNESPPNNVVSGDSSKPSFSLYLQHFLSQETHQFPVTFHTCMDFSPQNVQYKSASRPEEESKREYHSASASPGLMLFDAQSEMSLPLTGPRMPVD</sequence>
<keyword evidence="3" id="KW-1185">Reference proteome</keyword>
<comment type="caution">
    <text evidence="2">The sequence shown here is derived from an EMBL/GenBank/DDBJ whole genome shotgun (WGS) entry which is preliminary data.</text>
</comment>
<evidence type="ECO:0000256" key="1">
    <source>
        <dbReference type="SAM" id="MobiDB-lite"/>
    </source>
</evidence>
<protein>
    <submittedName>
        <fullName evidence="2">Uncharacterized protein</fullName>
    </submittedName>
</protein>